<keyword evidence="2" id="KW-1133">Transmembrane helix</keyword>
<dbReference type="Pfam" id="PF20153">
    <property type="entry name" value="DUF6535"/>
    <property type="match status" value="1"/>
</dbReference>
<accession>A0A0C2X240</accession>
<name>A0A0C2X240_SERVB</name>
<dbReference type="InterPro" id="IPR045338">
    <property type="entry name" value="DUF6535"/>
</dbReference>
<reference evidence="4 5" key="1">
    <citation type="submission" date="2014-04" db="EMBL/GenBank/DDBJ databases">
        <authorList>
            <consortium name="DOE Joint Genome Institute"/>
            <person name="Kuo A."/>
            <person name="Zuccaro A."/>
            <person name="Kohler A."/>
            <person name="Nagy L.G."/>
            <person name="Floudas D."/>
            <person name="Copeland A."/>
            <person name="Barry K.W."/>
            <person name="Cichocki N."/>
            <person name="Veneault-Fourrey C."/>
            <person name="LaButti K."/>
            <person name="Lindquist E.A."/>
            <person name="Lipzen A."/>
            <person name="Lundell T."/>
            <person name="Morin E."/>
            <person name="Murat C."/>
            <person name="Sun H."/>
            <person name="Tunlid A."/>
            <person name="Henrissat B."/>
            <person name="Grigoriev I.V."/>
            <person name="Hibbett D.S."/>
            <person name="Martin F."/>
            <person name="Nordberg H.P."/>
            <person name="Cantor M.N."/>
            <person name="Hua S.X."/>
        </authorList>
    </citation>
    <scope>NUCLEOTIDE SEQUENCE [LARGE SCALE GENOMIC DNA]</scope>
    <source>
        <strain evidence="4 5">MAFF 305830</strain>
    </source>
</reference>
<keyword evidence="2" id="KW-0472">Membrane</keyword>
<feature type="domain" description="DUF6535" evidence="3">
    <location>
        <begin position="76"/>
        <end position="249"/>
    </location>
</feature>
<reference evidence="5" key="2">
    <citation type="submission" date="2015-01" db="EMBL/GenBank/DDBJ databases">
        <title>Evolutionary Origins and Diversification of the Mycorrhizal Mutualists.</title>
        <authorList>
            <consortium name="DOE Joint Genome Institute"/>
            <consortium name="Mycorrhizal Genomics Consortium"/>
            <person name="Kohler A."/>
            <person name="Kuo A."/>
            <person name="Nagy L.G."/>
            <person name="Floudas D."/>
            <person name="Copeland A."/>
            <person name="Barry K.W."/>
            <person name="Cichocki N."/>
            <person name="Veneault-Fourrey C."/>
            <person name="LaButti K."/>
            <person name="Lindquist E.A."/>
            <person name="Lipzen A."/>
            <person name="Lundell T."/>
            <person name="Morin E."/>
            <person name="Murat C."/>
            <person name="Riley R."/>
            <person name="Ohm R."/>
            <person name="Sun H."/>
            <person name="Tunlid A."/>
            <person name="Henrissat B."/>
            <person name="Grigoriev I.V."/>
            <person name="Hibbett D.S."/>
            <person name="Martin F."/>
        </authorList>
    </citation>
    <scope>NUCLEOTIDE SEQUENCE [LARGE SCALE GENOMIC DNA]</scope>
    <source>
        <strain evidence="5">MAFF 305830</strain>
    </source>
</reference>
<proteinExistence type="predicted"/>
<feature type="transmembrane region" description="Helical" evidence="2">
    <location>
        <begin position="329"/>
        <end position="348"/>
    </location>
</feature>
<evidence type="ECO:0000313" key="5">
    <source>
        <dbReference type="Proteomes" id="UP000054097"/>
    </source>
</evidence>
<feature type="transmembrane region" description="Helical" evidence="2">
    <location>
        <begin position="231"/>
        <end position="249"/>
    </location>
</feature>
<keyword evidence="2" id="KW-0812">Transmembrane</keyword>
<feature type="transmembrane region" description="Helical" evidence="2">
    <location>
        <begin position="98"/>
        <end position="118"/>
    </location>
</feature>
<feature type="transmembrane region" description="Helical" evidence="2">
    <location>
        <begin position="162"/>
        <end position="189"/>
    </location>
</feature>
<organism evidence="4 5">
    <name type="scientific">Serendipita vermifera MAFF 305830</name>
    <dbReference type="NCBI Taxonomy" id="933852"/>
    <lineage>
        <taxon>Eukaryota</taxon>
        <taxon>Fungi</taxon>
        <taxon>Dikarya</taxon>
        <taxon>Basidiomycota</taxon>
        <taxon>Agaricomycotina</taxon>
        <taxon>Agaricomycetes</taxon>
        <taxon>Sebacinales</taxon>
        <taxon>Serendipitaceae</taxon>
        <taxon>Serendipita</taxon>
    </lineage>
</organism>
<protein>
    <recommendedName>
        <fullName evidence="3">DUF6535 domain-containing protein</fullName>
    </recommendedName>
</protein>
<feature type="region of interest" description="Disordered" evidence="1">
    <location>
        <begin position="1"/>
        <end position="49"/>
    </location>
</feature>
<keyword evidence="5" id="KW-1185">Reference proteome</keyword>
<dbReference type="HOGENOM" id="CLU_010871_0_0_1"/>
<dbReference type="AlphaFoldDB" id="A0A0C2X240"/>
<evidence type="ECO:0000256" key="1">
    <source>
        <dbReference type="SAM" id="MobiDB-lite"/>
    </source>
</evidence>
<sequence>MDNSGQPEKAISVRSRLKSLKSVQRPALDDENSQDERLQPTNEAVDQTTNEPLQTLVVDKLLGGTAINLQREATVWDVYNNEAKKVDDELVKDWRDNLSSLLLFAAIFAAVLTAFIIESKKMLEQDQTELLVSVTIFGINNMGNASNLPFVPPTFVPTSAAISINCLLFSSLGTSLVAALAAVVSLQWVADYDAAITRGGSTPEDRAKRRQFRFAGVVNWKMEGIIASLPLLLYFSVALFWVGATRWMWMLHTTVGSVVAGGTVMAILFYVSTTLVAAIYVSAPFKTPLSRGVYWVHQNAIYLARELISPILEKEWLPEMPKIGFSVRFIIVATTRFIVLAVILPVRLPFLALVKFISWLDARSYLDTIKRCSPQWAETISQAFKGARSWSTSHQTRLTSRQREDRAAAADLSLTQQALAWLADQIIYSANSNSRLQLLVEEVVKQFPRAQPLGSPSSEPTALGSVQSAQAIAPDSFTDTSWLKIFDSLGWHYLRKILDGTLSGNDHETIGFLVERSRAAGVWEILSKHDSQDISIQSNEWGQFSFDASQVTRSQEMESVNMAFLLARDVPIPSPGSDHELRLTIRLIKWRNSGVREMAYPHSDHYSSEYLKSYVLYLKRFLRFAEREHYKLDDYIPLWSLARDEEVRHELMLELLEEFDKLVEELESAEIYSDLIGMVIKDIARSYEHLPSFPTCSSDIHLRLANIKDPLLSLLGSFAVGIYNQHGIMLSTRYVDTCSDLLDLLLFQRLSSNDSPFLWHLRALLWPAAPKSRERLCSLALEQPEYISHLQRIFDHQIRCMDHSSGPQHLLYHLCMESGRFSGFPEHTILFGNSYLNELCAYFILALFALPEDQPFSSITPLKKVPAECTERVGAMCQAVKKDSLSTLQFLTDIARSCSFDHYHATNVAAILESTQRILSNTDHPGSIFHLLRPLEHALRHLNGNMLKESHVDMMEDERQVVAGHAKRICSVLETTITATTQVVFSSSQLQLLSCARPGGTGQPALGWMEIYTEI</sequence>
<feature type="transmembrane region" description="Helical" evidence="2">
    <location>
        <begin position="255"/>
        <end position="281"/>
    </location>
</feature>
<dbReference type="EMBL" id="KN824336">
    <property type="protein sequence ID" value="KIM23507.1"/>
    <property type="molecule type" value="Genomic_DNA"/>
</dbReference>
<evidence type="ECO:0000313" key="4">
    <source>
        <dbReference type="EMBL" id="KIM23507.1"/>
    </source>
</evidence>
<dbReference type="Proteomes" id="UP000054097">
    <property type="component" value="Unassembled WGS sequence"/>
</dbReference>
<feature type="transmembrane region" description="Helical" evidence="2">
    <location>
        <begin position="130"/>
        <end position="150"/>
    </location>
</feature>
<evidence type="ECO:0000256" key="2">
    <source>
        <dbReference type="SAM" id="Phobius"/>
    </source>
</evidence>
<evidence type="ECO:0000259" key="3">
    <source>
        <dbReference type="Pfam" id="PF20153"/>
    </source>
</evidence>
<gene>
    <name evidence="4" type="ORF">M408DRAFT_262720</name>
</gene>
<feature type="compositionally biased region" description="Polar residues" evidence="1">
    <location>
        <begin position="39"/>
        <end position="49"/>
    </location>
</feature>